<dbReference type="GO" id="GO:0016567">
    <property type="term" value="P:protein ubiquitination"/>
    <property type="evidence" value="ECO:0007669"/>
    <property type="project" value="InterPro"/>
</dbReference>
<dbReference type="SMART" id="SM00184">
    <property type="entry name" value="RING"/>
    <property type="match status" value="1"/>
</dbReference>
<dbReference type="Gene3D" id="3.30.40.10">
    <property type="entry name" value="Zinc/RING finger domain, C3HC4 (zinc finger)"/>
    <property type="match status" value="1"/>
</dbReference>
<proteinExistence type="inferred from homology"/>
<dbReference type="EMBL" id="KZ452027">
    <property type="protein sequence ID" value="PKA50197.1"/>
    <property type="molecule type" value="Genomic_DNA"/>
</dbReference>
<evidence type="ECO:0000256" key="6">
    <source>
        <dbReference type="ARBA" id="ARBA00022989"/>
    </source>
</evidence>
<evidence type="ECO:0000256" key="2">
    <source>
        <dbReference type="ARBA" id="ARBA00022679"/>
    </source>
</evidence>
<keyword evidence="4" id="KW-0479">Metal-binding</keyword>
<dbReference type="GO" id="GO:0016740">
    <property type="term" value="F:transferase activity"/>
    <property type="evidence" value="ECO:0007669"/>
    <property type="project" value="UniProtKB-KW"/>
</dbReference>
<evidence type="ECO:0000256" key="10">
    <source>
        <dbReference type="SAM" id="MobiDB-lite"/>
    </source>
</evidence>
<gene>
    <name evidence="13" type="primary">ATL79</name>
    <name evidence="13" type="ORF">AXF42_Ash017789</name>
</gene>
<comment type="subcellular location">
    <subcellularLocation>
        <location evidence="1">Membrane</location>
        <topology evidence="1">Single-pass membrane protein</topology>
    </subcellularLocation>
</comment>
<evidence type="ECO:0000256" key="5">
    <source>
        <dbReference type="ARBA" id="ARBA00022833"/>
    </source>
</evidence>
<evidence type="ECO:0000313" key="13">
    <source>
        <dbReference type="EMBL" id="PKA50197.1"/>
    </source>
</evidence>
<dbReference type="SUPFAM" id="SSF57850">
    <property type="entry name" value="RING/U-box"/>
    <property type="match status" value="1"/>
</dbReference>
<dbReference type="PANTHER" id="PTHR46905">
    <property type="entry name" value="RING-H2 FINGER PROTEIN ATL78"/>
    <property type="match status" value="1"/>
</dbReference>
<evidence type="ECO:0000259" key="12">
    <source>
        <dbReference type="PROSITE" id="PS50089"/>
    </source>
</evidence>
<feature type="region of interest" description="Disordered" evidence="10">
    <location>
        <begin position="1"/>
        <end position="22"/>
    </location>
</feature>
<accession>A0A2I0A3S1</accession>
<name>A0A2I0A3S1_9ASPA</name>
<dbReference type="Pfam" id="PF13639">
    <property type="entry name" value="zf-RING_2"/>
    <property type="match status" value="1"/>
</dbReference>
<comment type="similarity">
    <text evidence="8">Belongs to the RING-type zinc finger family. ATL subfamily.</text>
</comment>
<evidence type="ECO:0000256" key="11">
    <source>
        <dbReference type="SAM" id="Phobius"/>
    </source>
</evidence>
<dbReference type="Proteomes" id="UP000236161">
    <property type="component" value="Unassembled WGS sequence"/>
</dbReference>
<evidence type="ECO:0000256" key="1">
    <source>
        <dbReference type="ARBA" id="ARBA00004167"/>
    </source>
</evidence>
<evidence type="ECO:0000256" key="8">
    <source>
        <dbReference type="ARBA" id="ARBA00024209"/>
    </source>
</evidence>
<sequence length="172" mass="18219">MMVLDREDLQTSPPSPPAAPNKWGPYHGAGDFSANMAIVLVALLCAFALALAVNALVRHFLCRRRSRLERQGQQPSWSSAAGELAKLPGSNEEAPTSDELPTLVYSSGGGGAAECAICLLEFANGDAVRVLPTCGHGFHVACVDRWIASRRSCPTCRESCQPAPEKCGPEGV</sequence>
<dbReference type="GO" id="GO:0008270">
    <property type="term" value="F:zinc ion binding"/>
    <property type="evidence" value="ECO:0007669"/>
    <property type="project" value="UniProtKB-KW"/>
</dbReference>
<keyword evidence="14" id="KW-1185">Reference proteome</keyword>
<evidence type="ECO:0000256" key="9">
    <source>
        <dbReference type="PROSITE-ProRule" id="PRU00175"/>
    </source>
</evidence>
<keyword evidence="6 11" id="KW-1133">Transmembrane helix</keyword>
<keyword evidence="2" id="KW-0808">Transferase</keyword>
<dbReference type="STRING" id="1088818.A0A2I0A3S1"/>
<keyword evidence="7 11" id="KW-0472">Membrane</keyword>
<keyword evidence="9" id="KW-0863">Zinc-finger</keyword>
<evidence type="ECO:0000256" key="4">
    <source>
        <dbReference type="ARBA" id="ARBA00022723"/>
    </source>
</evidence>
<dbReference type="InterPro" id="IPR001841">
    <property type="entry name" value="Znf_RING"/>
</dbReference>
<keyword evidence="3 11" id="KW-0812">Transmembrane</keyword>
<dbReference type="OrthoDB" id="8062037at2759"/>
<evidence type="ECO:0000256" key="3">
    <source>
        <dbReference type="ARBA" id="ARBA00022692"/>
    </source>
</evidence>
<reference evidence="13 14" key="1">
    <citation type="journal article" date="2017" name="Nature">
        <title>The Apostasia genome and the evolution of orchids.</title>
        <authorList>
            <person name="Zhang G.Q."/>
            <person name="Liu K.W."/>
            <person name="Li Z."/>
            <person name="Lohaus R."/>
            <person name="Hsiao Y.Y."/>
            <person name="Niu S.C."/>
            <person name="Wang J.Y."/>
            <person name="Lin Y.C."/>
            <person name="Xu Q."/>
            <person name="Chen L.J."/>
            <person name="Yoshida K."/>
            <person name="Fujiwara S."/>
            <person name="Wang Z.W."/>
            <person name="Zhang Y.Q."/>
            <person name="Mitsuda N."/>
            <person name="Wang M."/>
            <person name="Liu G.H."/>
            <person name="Pecoraro L."/>
            <person name="Huang H.X."/>
            <person name="Xiao X.J."/>
            <person name="Lin M."/>
            <person name="Wu X.Y."/>
            <person name="Wu W.L."/>
            <person name="Chen Y.Y."/>
            <person name="Chang S.B."/>
            <person name="Sakamoto S."/>
            <person name="Ohme-Takagi M."/>
            <person name="Yagi M."/>
            <person name="Zeng S.J."/>
            <person name="Shen C.Y."/>
            <person name="Yeh C.M."/>
            <person name="Luo Y.B."/>
            <person name="Tsai W.C."/>
            <person name="Van de Peer Y."/>
            <person name="Liu Z.J."/>
        </authorList>
    </citation>
    <scope>NUCLEOTIDE SEQUENCE [LARGE SCALE GENOMIC DNA]</scope>
    <source>
        <strain evidence="14">cv. Shenzhen</strain>
        <tissue evidence="13">Stem</tissue>
    </source>
</reference>
<dbReference type="InterPro" id="IPR044602">
    <property type="entry name" value="ATL10/ATL72-79-like"/>
</dbReference>
<dbReference type="InterPro" id="IPR013083">
    <property type="entry name" value="Znf_RING/FYVE/PHD"/>
</dbReference>
<dbReference type="PROSITE" id="PS50089">
    <property type="entry name" value="ZF_RING_2"/>
    <property type="match status" value="1"/>
</dbReference>
<protein>
    <submittedName>
        <fullName evidence="13">RING-H2 finger protein ATL79</fullName>
    </submittedName>
</protein>
<dbReference type="PANTHER" id="PTHR46905:SF1">
    <property type="entry name" value="RING-TYPE E3 UBIQUITIN TRANSFERASE"/>
    <property type="match status" value="1"/>
</dbReference>
<feature type="region of interest" description="Disordered" evidence="10">
    <location>
        <begin position="72"/>
        <end position="100"/>
    </location>
</feature>
<organism evidence="13 14">
    <name type="scientific">Apostasia shenzhenica</name>
    <dbReference type="NCBI Taxonomy" id="1088818"/>
    <lineage>
        <taxon>Eukaryota</taxon>
        <taxon>Viridiplantae</taxon>
        <taxon>Streptophyta</taxon>
        <taxon>Embryophyta</taxon>
        <taxon>Tracheophyta</taxon>
        <taxon>Spermatophyta</taxon>
        <taxon>Magnoliopsida</taxon>
        <taxon>Liliopsida</taxon>
        <taxon>Asparagales</taxon>
        <taxon>Orchidaceae</taxon>
        <taxon>Apostasioideae</taxon>
        <taxon>Apostasia</taxon>
    </lineage>
</organism>
<feature type="domain" description="RING-type" evidence="12">
    <location>
        <begin position="115"/>
        <end position="157"/>
    </location>
</feature>
<dbReference type="GO" id="GO:0016020">
    <property type="term" value="C:membrane"/>
    <property type="evidence" value="ECO:0007669"/>
    <property type="project" value="UniProtKB-SubCell"/>
</dbReference>
<keyword evidence="5" id="KW-0862">Zinc</keyword>
<dbReference type="AlphaFoldDB" id="A0A2I0A3S1"/>
<evidence type="ECO:0000256" key="7">
    <source>
        <dbReference type="ARBA" id="ARBA00023136"/>
    </source>
</evidence>
<feature type="transmembrane region" description="Helical" evidence="11">
    <location>
        <begin position="32"/>
        <end position="57"/>
    </location>
</feature>
<evidence type="ECO:0000313" key="14">
    <source>
        <dbReference type="Proteomes" id="UP000236161"/>
    </source>
</evidence>